<dbReference type="Proteomes" id="UP000501076">
    <property type="component" value="Chromosome"/>
</dbReference>
<gene>
    <name evidence="1" type="ORF">FDZ14_12985</name>
</gene>
<organism evidence="1 2">
    <name type="scientific">Priestia megaterium</name>
    <name type="common">Bacillus megaterium</name>
    <dbReference type="NCBI Taxonomy" id="1404"/>
    <lineage>
        <taxon>Bacteria</taxon>
        <taxon>Bacillati</taxon>
        <taxon>Bacillota</taxon>
        <taxon>Bacilli</taxon>
        <taxon>Bacillales</taxon>
        <taxon>Bacillaceae</taxon>
        <taxon>Priestia</taxon>
    </lineage>
</organism>
<proteinExistence type="predicted"/>
<dbReference type="AlphaFoldDB" id="A0A6M6E894"/>
<dbReference type="EMBL" id="CP045272">
    <property type="protein sequence ID" value="QJX79795.1"/>
    <property type="molecule type" value="Genomic_DNA"/>
</dbReference>
<protein>
    <submittedName>
        <fullName evidence="1">CGP-CTERM sorting domain-containing protein</fullName>
    </submittedName>
</protein>
<reference evidence="1 2" key="1">
    <citation type="submission" date="2019-10" db="EMBL/GenBank/DDBJ databases">
        <title>Complete genome sequences for adaption low water activity.</title>
        <authorList>
            <person name="Zhao L."/>
            <person name="Zhong J."/>
        </authorList>
    </citation>
    <scope>NUCLEOTIDE SEQUENCE [LARGE SCALE GENOMIC DNA]</scope>
    <source>
        <strain evidence="1 2">FDU301</strain>
    </source>
</reference>
<evidence type="ECO:0000313" key="2">
    <source>
        <dbReference type="Proteomes" id="UP000501076"/>
    </source>
</evidence>
<sequence>MASYCGPAFIVLIALLYTNFCFLCRSFLLSIRFISYKKSSCVGSCFFAIVNFAPYSLLLAILC</sequence>
<accession>A0A6M6E894</accession>
<name>A0A6M6E894_PRIMG</name>
<evidence type="ECO:0000313" key="1">
    <source>
        <dbReference type="EMBL" id="QJX79795.1"/>
    </source>
</evidence>